<evidence type="ECO:0000256" key="1">
    <source>
        <dbReference type="SAM" id="SignalP"/>
    </source>
</evidence>
<evidence type="ECO:0000313" key="2">
    <source>
        <dbReference type="EMBL" id="GJE85893.1"/>
    </source>
</evidence>
<reference evidence="2 3" key="1">
    <citation type="submission" date="2021-08" db="EMBL/GenBank/DDBJ databases">
        <title>Draft Genome Sequence of Phanerochaete sordida strain YK-624.</title>
        <authorList>
            <person name="Mori T."/>
            <person name="Dohra H."/>
            <person name="Suzuki T."/>
            <person name="Kawagishi H."/>
            <person name="Hirai H."/>
        </authorList>
    </citation>
    <scope>NUCLEOTIDE SEQUENCE [LARGE SCALE GENOMIC DNA]</scope>
    <source>
        <strain evidence="2 3">YK-624</strain>
    </source>
</reference>
<feature type="chain" id="PRO_5040338392" evidence="1">
    <location>
        <begin position="23"/>
        <end position="75"/>
    </location>
</feature>
<gene>
    <name evidence="2" type="ORF">PsYK624_019720</name>
</gene>
<organism evidence="2 3">
    <name type="scientific">Phanerochaete sordida</name>
    <dbReference type="NCBI Taxonomy" id="48140"/>
    <lineage>
        <taxon>Eukaryota</taxon>
        <taxon>Fungi</taxon>
        <taxon>Dikarya</taxon>
        <taxon>Basidiomycota</taxon>
        <taxon>Agaricomycotina</taxon>
        <taxon>Agaricomycetes</taxon>
        <taxon>Polyporales</taxon>
        <taxon>Phanerochaetaceae</taxon>
        <taxon>Phanerochaete</taxon>
    </lineage>
</organism>
<proteinExistence type="predicted"/>
<keyword evidence="1" id="KW-0732">Signal</keyword>
<dbReference type="AlphaFoldDB" id="A0A9P3FZ38"/>
<keyword evidence="3" id="KW-1185">Reference proteome</keyword>
<evidence type="ECO:0000313" key="3">
    <source>
        <dbReference type="Proteomes" id="UP000703269"/>
    </source>
</evidence>
<comment type="caution">
    <text evidence="2">The sequence shown here is derived from an EMBL/GenBank/DDBJ whole genome shotgun (WGS) entry which is preliminary data.</text>
</comment>
<dbReference type="EMBL" id="BPQB01000003">
    <property type="protein sequence ID" value="GJE85893.1"/>
    <property type="molecule type" value="Genomic_DNA"/>
</dbReference>
<accession>A0A9P3FZ38</accession>
<sequence>MLLLWRLLREFLFLEAPRQRYASYVGDVGDAGQRADSLGIAVMWPLSSIACIERPPWTKAVVAALLVACRKWRYP</sequence>
<dbReference type="Proteomes" id="UP000703269">
    <property type="component" value="Unassembled WGS sequence"/>
</dbReference>
<feature type="signal peptide" evidence="1">
    <location>
        <begin position="1"/>
        <end position="22"/>
    </location>
</feature>
<name>A0A9P3FZ38_9APHY</name>
<protein>
    <submittedName>
        <fullName evidence="2">Uncharacterized protein</fullName>
    </submittedName>
</protein>